<keyword evidence="1" id="KW-0812">Transmembrane</keyword>
<feature type="transmembrane region" description="Helical" evidence="1">
    <location>
        <begin position="37"/>
        <end position="62"/>
    </location>
</feature>
<protein>
    <submittedName>
        <fullName evidence="2">Uncharacterized protein</fullName>
    </submittedName>
</protein>
<accession>A0A2P2QK99</accession>
<keyword evidence="1" id="KW-0472">Membrane</keyword>
<dbReference type="EMBL" id="GGEC01086880">
    <property type="protein sequence ID" value="MBX67364.1"/>
    <property type="molecule type" value="Transcribed_RNA"/>
</dbReference>
<evidence type="ECO:0000256" key="1">
    <source>
        <dbReference type="SAM" id="Phobius"/>
    </source>
</evidence>
<keyword evidence="1" id="KW-1133">Transmembrane helix</keyword>
<dbReference type="AlphaFoldDB" id="A0A2P2QK99"/>
<name>A0A2P2QK99_RHIMU</name>
<evidence type="ECO:0000313" key="2">
    <source>
        <dbReference type="EMBL" id="MBX67364.1"/>
    </source>
</evidence>
<proteinExistence type="predicted"/>
<reference evidence="2" key="1">
    <citation type="submission" date="2018-02" db="EMBL/GenBank/DDBJ databases">
        <title>Rhizophora mucronata_Transcriptome.</title>
        <authorList>
            <person name="Meera S.P."/>
            <person name="Sreeshan A."/>
            <person name="Augustine A."/>
        </authorList>
    </citation>
    <scope>NUCLEOTIDE SEQUENCE</scope>
    <source>
        <tissue evidence="2">Leaf</tissue>
    </source>
</reference>
<organism evidence="2">
    <name type="scientific">Rhizophora mucronata</name>
    <name type="common">Asiatic mangrove</name>
    <dbReference type="NCBI Taxonomy" id="61149"/>
    <lineage>
        <taxon>Eukaryota</taxon>
        <taxon>Viridiplantae</taxon>
        <taxon>Streptophyta</taxon>
        <taxon>Embryophyta</taxon>
        <taxon>Tracheophyta</taxon>
        <taxon>Spermatophyta</taxon>
        <taxon>Magnoliopsida</taxon>
        <taxon>eudicotyledons</taxon>
        <taxon>Gunneridae</taxon>
        <taxon>Pentapetalae</taxon>
        <taxon>rosids</taxon>
        <taxon>fabids</taxon>
        <taxon>Malpighiales</taxon>
        <taxon>Rhizophoraceae</taxon>
        <taxon>Rhizophora</taxon>
    </lineage>
</organism>
<sequence length="65" mass="7855">MAFPRIICLLFQSFCMFLFCFFPEFYILIVASACRMYASLFCLLPFYFFIFFGLEMQFLLLLKVK</sequence>
<feature type="transmembrane region" description="Helical" evidence="1">
    <location>
        <begin position="7"/>
        <end position="31"/>
    </location>
</feature>